<dbReference type="Proteomes" id="UP000232722">
    <property type="component" value="Unassembled WGS sequence"/>
</dbReference>
<protein>
    <recommendedName>
        <fullName evidence="3">F-box domain-containing protein</fullName>
    </recommendedName>
</protein>
<evidence type="ECO:0008006" key="3">
    <source>
        <dbReference type="Google" id="ProtNLM"/>
    </source>
</evidence>
<reference evidence="1 2" key="2">
    <citation type="submission" date="2017-09" db="EMBL/GenBank/DDBJ databases">
        <title>Extensive intraspecific genome diversity in a model arbuscular mycorrhizal fungus.</title>
        <authorList>
            <person name="Chen E.C."/>
            <person name="Morin E."/>
            <person name="Beaudet D."/>
            <person name="Noel J."/>
            <person name="Ndikumana S."/>
            <person name="Charron P."/>
            <person name="St-Onge C."/>
            <person name="Giorgi J."/>
            <person name="Grigoriev I.V."/>
            <person name="Roux C."/>
            <person name="Martin F.M."/>
            <person name="Corradi N."/>
        </authorList>
    </citation>
    <scope>NUCLEOTIDE SEQUENCE [LARGE SCALE GENOMIC DNA]</scope>
    <source>
        <strain evidence="1 2">A5</strain>
    </source>
</reference>
<comment type="caution">
    <text evidence="1">The sequence shown here is derived from an EMBL/GenBank/DDBJ whole genome shotgun (WGS) entry which is preliminary data.</text>
</comment>
<accession>A0A2N0P0K3</accession>
<reference evidence="1 2" key="1">
    <citation type="submission" date="2016-04" db="EMBL/GenBank/DDBJ databases">
        <title>Genome analyses suggest a sexual origin of heterokaryosis in a supposedly ancient asexual fungus.</title>
        <authorList>
            <person name="Ropars J."/>
            <person name="Sedzielewska K."/>
            <person name="Noel J."/>
            <person name="Charron P."/>
            <person name="Farinelli L."/>
            <person name="Marton T."/>
            <person name="Kruger M."/>
            <person name="Pelin A."/>
            <person name="Brachmann A."/>
            <person name="Corradi N."/>
        </authorList>
    </citation>
    <scope>NUCLEOTIDE SEQUENCE [LARGE SCALE GENOMIC DNA]</scope>
    <source>
        <strain evidence="1 2">A5</strain>
    </source>
</reference>
<dbReference type="EMBL" id="LLXJ01001902">
    <property type="protein sequence ID" value="PKC00326.1"/>
    <property type="molecule type" value="Genomic_DNA"/>
</dbReference>
<gene>
    <name evidence="1" type="ORF">RhiirA5_505252</name>
</gene>
<evidence type="ECO:0000313" key="2">
    <source>
        <dbReference type="Proteomes" id="UP000232722"/>
    </source>
</evidence>
<organism evidence="1 2">
    <name type="scientific">Rhizophagus irregularis</name>
    <dbReference type="NCBI Taxonomy" id="588596"/>
    <lineage>
        <taxon>Eukaryota</taxon>
        <taxon>Fungi</taxon>
        <taxon>Fungi incertae sedis</taxon>
        <taxon>Mucoromycota</taxon>
        <taxon>Glomeromycotina</taxon>
        <taxon>Glomeromycetes</taxon>
        <taxon>Glomerales</taxon>
        <taxon>Glomeraceae</taxon>
        <taxon>Rhizophagus</taxon>
    </lineage>
</organism>
<dbReference type="VEuPathDB" id="FungiDB:FUN_015862"/>
<dbReference type="VEuPathDB" id="FungiDB:RhiirA1_541784"/>
<dbReference type="AlphaFoldDB" id="A0A2N0P0K3"/>
<evidence type="ECO:0000313" key="1">
    <source>
        <dbReference type="EMBL" id="PKC00326.1"/>
    </source>
</evidence>
<name>A0A2N0P0K3_9GLOM</name>
<sequence>MVYVNGYYKFVSLFKTYFYILDEFKGDRNSLHSCLLVNKTWCEIIVPILWKNPWKYLEEDEKEKSQLNVENVIRLSRKFSKLEINSSYNNNWTNLIENTKGYLIEISLYDKYYEEFNKLLIICQNLIGLIIHDASIEGLNWGKLFEILTNSSPNNLYKFKFEFNYYLIKLETFKLFFNNWKSRNPMLLHFPLDGYKSEYFDLIIL</sequence>
<proteinExistence type="predicted"/>